<evidence type="ECO:0000256" key="4">
    <source>
        <dbReference type="ARBA" id="ARBA00022553"/>
    </source>
</evidence>
<dbReference type="InterPro" id="IPR011009">
    <property type="entry name" value="Kinase-like_dom_sf"/>
</dbReference>
<organism evidence="20 21">
    <name type="scientific">Vitis rotundifolia</name>
    <name type="common">Muscadine grape</name>
    <dbReference type="NCBI Taxonomy" id="103349"/>
    <lineage>
        <taxon>Eukaryota</taxon>
        <taxon>Viridiplantae</taxon>
        <taxon>Streptophyta</taxon>
        <taxon>Embryophyta</taxon>
        <taxon>Tracheophyta</taxon>
        <taxon>Spermatophyta</taxon>
        <taxon>Magnoliopsida</taxon>
        <taxon>eudicotyledons</taxon>
        <taxon>Gunneridae</taxon>
        <taxon>Pentapetalae</taxon>
        <taxon>rosids</taxon>
        <taxon>Vitales</taxon>
        <taxon>Vitaceae</taxon>
        <taxon>Viteae</taxon>
        <taxon>Vitis</taxon>
    </lineage>
</organism>
<dbReference type="FunFam" id="1.10.510.10:FF:000178">
    <property type="entry name" value="Calcium-dependent protein kinase 5"/>
    <property type="match status" value="1"/>
</dbReference>
<dbReference type="InterPro" id="IPR017441">
    <property type="entry name" value="Protein_kinase_ATP_BS"/>
</dbReference>
<feature type="domain" description="EF-hand" evidence="19">
    <location>
        <begin position="365"/>
        <end position="400"/>
    </location>
</feature>
<keyword evidence="8 15" id="KW-0547">Nucleotide-binding</keyword>
<dbReference type="InterPro" id="IPR050205">
    <property type="entry name" value="CDPK_Ser/Thr_kinases"/>
</dbReference>
<dbReference type="PANTHER" id="PTHR24349">
    <property type="entry name" value="SERINE/THREONINE-PROTEIN KINASE"/>
    <property type="match status" value="1"/>
</dbReference>
<dbReference type="InterPro" id="IPR000719">
    <property type="entry name" value="Prot_kinase_dom"/>
</dbReference>
<reference evidence="20 21" key="1">
    <citation type="journal article" date="2023" name="BMC Biotechnol.">
        <title>Vitis rotundifolia cv Carlos genome sequencing.</title>
        <authorList>
            <person name="Huff M."/>
            <person name="Hulse-Kemp A."/>
            <person name="Scheffler B."/>
            <person name="Youngblood R."/>
            <person name="Simpson S."/>
            <person name="Babiker E."/>
            <person name="Staton M."/>
        </authorList>
    </citation>
    <scope>NUCLEOTIDE SEQUENCE [LARGE SCALE GENOMIC DNA]</scope>
    <source>
        <tissue evidence="20">Leaf</tissue>
    </source>
</reference>
<dbReference type="Pfam" id="PF00069">
    <property type="entry name" value="Pkinase"/>
    <property type="match status" value="1"/>
</dbReference>
<evidence type="ECO:0000313" key="20">
    <source>
        <dbReference type="EMBL" id="KAJ9673461.1"/>
    </source>
</evidence>
<dbReference type="EC" id="2.7.11.1" evidence="2"/>
<evidence type="ECO:0000256" key="16">
    <source>
        <dbReference type="RuleBase" id="RU000304"/>
    </source>
</evidence>
<evidence type="ECO:0000313" key="21">
    <source>
        <dbReference type="Proteomes" id="UP001168098"/>
    </source>
</evidence>
<dbReference type="Pfam" id="PF00036">
    <property type="entry name" value="EF-hand_1"/>
    <property type="match status" value="1"/>
</dbReference>
<dbReference type="GO" id="GO:0004674">
    <property type="term" value="F:protein serine/threonine kinase activity"/>
    <property type="evidence" value="ECO:0007669"/>
    <property type="project" value="UniProtKB-KW"/>
</dbReference>
<evidence type="ECO:0000256" key="1">
    <source>
        <dbReference type="ARBA" id="ARBA00005354"/>
    </source>
</evidence>
<evidence type="ECO:0000256" key="10">
    <source>
        <dbReference type="ARBA" id="ARBA00022837"/>
    </source>
</evidence>
<dbReference type="Gene3D" id="1.10.510.10">
    <property type="entry name" value="Transferase(Phosphotransferase) domain 1"/>
    <property type="match status" value="1"/>
</dbReference>
<protein>
    <recommendedName>
        <fullName evidence="2">non-specific serine/threonine protein kinase</fullName>
        <ecNumber evidence="2">2.7.11.1</ecNumber>
    </recommendedName>
</protein>
<dbReference type="FunFam" id="3.30.200.20:FF:000004">
    <property type="entry name" value="Calcium-dependent protein kinase 1"/>
    <property type="match status" value="1"/>
</dbReference>
<evidence type="ECO:0000256" key="7">
    <source>
        <dbReference type="ARBA" id="ARBA00022737"/>
    </source>
</evidence>
<keyword evidence="7" id="KW-0677">Repeat</keyword>
<keyword evidence="4" id="KW-0597">Phosphoprotein</keyword>
<dbReference type="EMBL" id="JARBHA010000018">
    <property type="protein sequence ID" value="KAJ9673461.1"/>
    <property type="molecule type" value="Genomic_DNA"/>
</dbReference>
<dbReference type="Gene3D" id="1.10.238.10">
    <property type="entry name" value="EF-hand"/>
    <property type="match status" value="1"/>
</dbReference>
<feature type="region of interest" description="Disordered" evidence="17">
    <location>
        <begin position="34"/>
        <end position="57"/>
    </location>
</feature>
<comment type="similarity">
    <text evidence="12">Belongs to the protein kinase superfamily. Ser/Thr protein kinase family. CDPK subfamily.</text>
</comment>
<evidence type="ECO:0000256" key="14">
    <source>
        <dbReference type="ARBA" id="ARBA00048679"/>
    </source>
</evidence>
<dbReference type="GO" id="GO:0005509">
    <property type="term" value="F:calcium ion binding"/>
    <property type="evidence" value="ECO:0007669"/>
    <property type="project" value="InterPro"/>
</dbReference>
<gene>
    <name evidence="20" type="ORF">PVL29_023179</name>
</gene>
<dbReference type="SUPFAM" id="SSF47473">
    <property type="entry name" value="EF-hand"/>
    <property type="match status" value="1"/>
</dbReference>
<feature type="compositionally biased region" description="Pro residues" evidence="17">
    <location>
        <begin position="41"/>
        <end position="53"/>
    </location>
</feature>
<evidence type="ECO:0000256" key="17">
    <source>
        <dbReference type="SAM" id="MobiDB-lite"/>
    </source>
</evidence>
<keyword evidence="5" id="KW-0808">Transferase</keyword>
<keyword evidence="21" id="KW-1185">Reference proteome</keyword>
<evidence type="ECO:0000256" key="5">
    <source>
        <dbReference type="ARBA" id="ARBA00022679"/>
    </source>
</evidence>
<evidence type="ECO:0000256" key="6">
    <source>
        <dbReference type="ARBA" id="ARBA00022723"/>
    </source>
</evidence>
<comment type="catalytic activity">
    <reaction evidence="14">
        <text>L-seryl-[protein] + ATP = O-phospho-L-seryl-[protein] + ADP + H(+)</text>
        <dbReference type="Rhea" id="RHEA:17989"/>
        <dbReference type="Rhea" id="RHEA-COMP:9863"/>
        <dbReference type="Rhea" id="RHEA-COMP:11604"/>
        <dbReference type="ChEBI" id="CHEBI:15378"/>
        <dbReference type="ChEBI" id="CHEBI:29999"/>
        <dbReference type="ChEBI" id="CHEBI:30616"/>
        <dbReference type="ChEBI" id="CHEBI:83421"/>
        <dbReference type="ChEBI" id="CHEBI:456216"/>
        <dbReference type="EC" id="2.7.11.1"/>
    </reaction>
</comment>
<dbReference type="InterPro" id="IPR018247">
    <property type="entry name" value="EF_Hand_1_Ca_BS"/>
</dbReference>
<keyword evidence="10" id="KW-0106">Calcium</keyword>
<dbReference type="Gene3D" id="3.30.200.20">
    <property type="entry name" value="Phosphorylase Kinase, domain 1"/>
    <property type="match status" value="1"/>
</dbReference>
<dbReference type="PROSITE" id="PS00018">
    <property type="entry name" value="EF_HAND_1"/>
    <property type="match status" value="1"/>
</dbReference>
<dbReference type="PROSITE" id="PS50222">
    <property type="entry name" value="EF_HAND_2"/>
    <property type="match status" value="1"/>
</dbReference>
<comment type="catalytic activity">
    <reaction evidence="13">
        <text>L-threonyl-[protein] + ATP = O-phospho-L-threonyl-[protein] + ADP + H(+)</text>
        <dbReference type="Rhea" id="RHEA:46608"/>
        <dbReference type="Rhea" id="RHEA-COMP:11060"/>
        <dbReference type="Rhea" id="RHEA-COMP:11605"/>
        <dbReference type="ChEBI" id="CHEBI:15378"/>
        <dbReference type="ChEBI" id="CHEBI:30013"/>
        <dbReference type="ChEBI" id="CHEBI:30616"/>
        <dbReference type="ChEBI" id="CHEBI:61977"/>
        <dbReference type="ChEBI" id="CHEBI:456216"/>
        <dbReference type="EC" id="2.7.11.1"/>
    </reaction>
</comment>
<keyword evidence="11 15" id="KW-0067">ATP-binding</keyword>
<evidence type="ECO:0000259" key="18">
    <source>
        <dbReference type="PROSITE" id="PS50011"/>
    </source>
</evidence>
<keyword evidence="9" id="KW-0418">Kinase</keyword>
<dbReference type="AlphaFoldDB" id="A0AA38YN12"/>
<comment type="similarity">
    <text evidence="1">Belongs to the protein kinase superfamily. CAMK Ser/Thr protein kinase family. CaMK subfamily.</text>
</comment>
<sequence length="432" mass="48349">MGFCFSRHRDIPISSSSSSDGDFTNHHYQPIPITSSKELDIPPPPSMSVPKPPTSSQIGTVLGRPLCEITSIYDIGKELGRGQFGITYLCTEKSTGLKYACKSISKRKLKSGKDIEDVKREILILEHLTGQPNIVEFKGAYEDKQNLHLVMELCSGGELFDRITAKGSYSEREAADIGRQIVTVVHVCHFMGVMHRDLKPENFLMVSREENSPLKATDFGLSVFIEDNEVYKDVVGSAYYVAPEVLRRNYGKEIDVWSAGVILYILLSGVPPFWGVLQGYIDFDSAPWPSISSSAKDLIKKMLTKDPKRRITAADALNHPWLREDGVASDKPIDSAVLVRMKQFRAMNKLKKLALKVIAENLSEEDIKGLKQMFNNMDTDRSGTITFEELKTGLSRLGSKLSELEIKQLMDAVSTIEFMSLALLSVRLYKEK</sequence>
<feature type="binding site" evidence="15">
    <location>
        <position position="102"/>
    </location>
    <ligand>
        <name>ATP</name>
        <dbReference type="ChEBI" id="CHEBI:30616"/>
    </ligand>
</feature>
<comment type="caution">
    <text evidence="20">The sequence shown here is derived from an EMBL/GenBank/DDBJ whole genome shotgun (WGS) entry which is preliminary data.</text>
</comment>
<dbReference type="CDD" id="cd00051">
    <property type="entry name" value="EFh"/>
    <property type="match status" value="1"/>
</dbReference>
<evidence type="ECO:0000256" key="13">
    <source>
        <dbReference type="ARBA" id="ARBA00047899"/>
    </source>
</evidence>
<dbReference type="SMART" id="SM00220">
    <property type="entry name" value="S_TKc"/>
    <property type="match status" value="1"/>
</dbReference>
<proteinExistence type="inferred from homology"/>
<dbReference type="Proteomes" id="UP001168098">
    <property type="component" value="Unassembled WGS sequence"/>
</dbReference>
<feature type="domain" description="Protein kinase" evidence="18">
    <location>
        <begin position="73"/>
        <end position="322"/>
    </location>
</feature>
<evidence type="ECO:0000259" key="19">
    <source>
        <dbReference type="PROSITE" id="PS50222"/>
    </source>
</evidence>
<keyword evidence="6" id="KW-0479">Metal-binding</keyword>
<evidence type="ECO:0000256" key="11">
    <source>
        <dbReference type="ARBA" id="ARBA00022840"/>
    </source>
</evidence>
<dbReference type="PROSITE" id="PS00107">
    <property type="entry name" value="PROTEIN_KINASE_ATP"/>
    <property type="match status" value="1"/>
</dbReference>
<dbReference type="InterPro" id="IPR011992">
    <property type="entry name" value="EF-hand-dom_pair"/>
</dbReference>
<name>A0AA38YN12_VITRO</name>
<dbReference type="InterPro" id="IPR002048">
    <property type="entry name" value="EF_hand_dom"/>
</dbReference>
<evidence type="ECO:0000256" key="8">
    <source>
        <dbReference type="ARBA" id="ARBA00022741"/>
    </source>
</evidence>
<dbReference type="PROSITE" id="PS50011">
    <property type="entry name" value="PROTEIN_KINASE_DOM"/>
    <property type="match status" value="1"/>
</dbReference>
<accession>A0AA38YN12</accession>
<evidence type="ECO:0000256" key="2">
    <source>
        <dbReference type="ARBA" id="ARBA00012513"/>
    </source>
</evidence>
<evidence type="ECO:0000256" key="15">
    <source>
        <dbReference type="PROSITE-ProRule" id="PRU10141"/>
    </source>
</evidence>
<keyword evidence="3 16" id="KW-0723">Serine/threonine-protein kinase</keyword>
<evidence type="ECO:0000256" key="12">
    <source>
        <dbReference type="ARBA" id="ARBA00024334"/>
    </source>
</evidence>
<dbReference type="PROSITE" id="PS00108">
    <property type="entry name" value="PROTEIN_KINASE_ST"/>
    <property type="match status" value="1"/>
</dbReference>
<dbReference type="CDD" id="cd05117">
    <property type="entry name" value="STKc_CAMK"/>
    <property type="match status" value="1"/>
</dbReference>
<dbReference type="SMART" id="SM00054">
    <property type="entry name" value="EFh"/>
    <property type="match status" value="1"/>
</dbReference>
<evidence type="ECO:0000256" key="9">
    <source>
        <dbReference type="ARBA" id="ARBA00022777"/>
    </source>
</evidence>
<dbReference type="SUPFAM" id="SSF56112">
    <property type="entry name" value="Protein kinase-like (PK-like)"/>
    <property type="match status" value="1"/>
</dbReference>
<evidence type="ECO:0000256" key="3">
    <source>
        <dbReference type="ARBA" id="ARBA00022527"/>
    </source>
</evidence>
<dbReference type="GO" id="GO:0005524">
    <property type="term" value="F:ATP binding"/>
    <property type="evidence" value="ECO:0007669"/>
    <property type="project" value="UniProtKB-UniRule"/>
</dbReference>
<dbReference type="InterPro" id="IPR008271">
    <property type="entry name" value="Ser/Thr_kinase_AS"/>
</dbReference>